<keyword evidence="3" id="KW-0804">Transcription</keyword>
<feature type="compositionally biased region" description="Pro residues" evidence="5">
    <location>
        <begin position="12"/>
        <end position="21"/>
    </location>
</feature>
<evidence type="ECO:0000313" key="8">
    <source>
        <dbReference type="Proteomes" id="UP001183607"/>
    </source>
</evidence>
<evidence type="ECO:0000256" key="3">
    <source>
        <dbReference type="ARBA" id="ARBA00023163"/>
    </source>
</evidence>
<dbReference type="PROSITE" id="PS50977">
    <property type="entry name" value="HTH_TETR_2"/>
    <property type="match status" value="1"/>
</dbReference>
<evidence type="ECO:0000256" key="1">
    <source>
        <dbReference type="ARBA" id="ARBA00023015"/>
    </source>
</evidence>
<dbReference type="SUPFAM" id="SSF48498">
    <property type="entry name" value="Tetracyclin repressor-like, C-terminal domain"/>
    <property type="match status" value="1"/>
</dbReference>
<dbReference type="RefSeq" id="WP_311677759.1">
    <property type="nucleotide sequence ID" value="NZ_JAVRER010000108.1"/>
</dbReference>
<dbReference type="AlphaFoldDB" id="A0ABD5EEU5"/>
<organism evidence="7 8">
    <name type="scientific">Streptomyces evansiae</name>
    <dbReference type="NCBI Taxonomy" id="3075535"/>
    <lineage>
        <taxon>Bacteria</taxon>
        <taxon>Bacillati</taxon>
        <taxon>Actinomycetota</taxon>
        <taxon>Actinomycetes</taxon>
        <taxon>Kitasatosporales</taxon>
        <taxon>Streptomycetaceae</taxon>
        <taxon>Streptomyces</taxon>
    </lineage>
</organism>
<dbReference type="Proteomes" id="UP001183607">
    <property type="component" value="Unassembled WGS sequence"/>
</dbReference>
<dbReference type="InterPro" id="IPR036271">
    <property type="entry name" value="Tet_transcr_reg_TetR-rel_C_sf"/>
</dbReference>
<keyword evidence="2 4" id="KW-0238">DNA-binding</keyword>
<evidence type="ECO:0000256" key="2">
    <source>
        <dbReference type="ARBA" id="ARBA00023125"/>
    </source>
</evidence>
<feature type="region of interest" description="Disordered" evidence="5">
    <location>
        <begin position="1"/>
        <end position="54"/>
    </location>
</feature>
<dbReference type="PANTHER" id="PTHR30055">
    <property type="entry name" value="HTH-TYPE TRANSCRIPTIONAL REGULATOR RUTR"/>
    <property type="match status" value="1"/>
</dbReference>
<dbReference type="InterPro" id="IPR009057">
    <property type="entry name" value="Homeodomain-like_sf"/>
</dbReference>
<dbReference type="Pfam" id="PF00440">
    <property type="entry name" value="TetR_N"/>
    <property type="match status" value="1"/>
</dbReference>
<dbReference type="InterPro" id="IPR001647">
    <property type="entry name" value="HTH_TetR"/>
</dbReference>
<name>A0ABD5EEU5_9ACTN</name>
<protein>
    <submittedName>
        <fullName evidence="7">TetR family transcriptional regulator</fullName>
    </submittedName>
</protein>
<dbReference type="EMBL" id="JAVRER010000108">
    <property type="protein sequence ID" value="MDT0419727.1"/>
    <property type="molecule type" value="Genomic_DNA"/>
</dbReference>
<dbReference type="GO" id="GO:0003677">
    <property type="term" value="F:DNA binding"/>
    <property type="evidence" value="ECO:0007669"/>
    <property type="project" value="UniProtKB-UniRule"/>
</dbReference>
<feature type="compositionally biased region" description="Low complexity" evidence="5">
    <location>
        <begin position="22"/>
        <end position="35"/>
    </location>
</feature>
<dbReference type="Pfam" id="PF21597">
    <property type="entry name" value="TetR_C_43"/>
    <property type="match status" value="1"/>
</dbReference>
<dbReference type="GO" id="GO:0006355">
    <property type="term" value="P:regulation of DNA-templated transcription"/>
    <property type="evidence" value="ECO:0007669"/>
    <property type="project" value="UniProtKB-ARBA"/>
</dbReference>
<evidence type="ECO:0000259" key="6">
    <source>
        <dbReference type="PROSITE" id="PS50977"/>
    </source>
</evidence>
<dbReference type="Gene3D" id="1.10.357.10">
    <property type="entry name" value="Tetracycline Repressor, domain 2"/>
    <property type="match status" value="1"/>
</dbReference>
<evidence type="ECO:0000256" key="5">
    <source>
        <dbReference type="SAM" id="MobiDB-lite"/>
    </source>
</evidence>
<feature type="domain" description="HTH tetR-type" evidence="6">
    <location>
        <begin position="56"/>
        <end position="117"/>
    </location>
</feature>
<feature type="DNA-binding region" description="H-T-H motif" evidence="4">
    <location>
        <begin position="80"/>
        <end position="99"/>
    </location>
</feature>
<proteinExistence type="predicted"/>
<sequence>MPTDPGHAEPTPGQPEPPAHPEAPADASRAGAPADAPRPEADADAPPADRRRADAVRNRARIVAAARDALAEAAPGEELRLNAVAKAAGVGQGTLYRHFATREELLAEVHRQDVAELVDEADTLLAAYSPVEALGRWFDRLTAYARVKRGVLAALEPRAWNALTARSHGTLTEAIERLLAAGRADGSIRADVDARDVMVLIAYLSRLEESEWPTRARHLLDVLLNGLRTRP</sequence>
<gene>
    <name evidence="7" type="ORF">RM574_30080</name>
</gene>
<feature type="compositionally biased region" description="Basic and acidic residues" evidence="5">
    <location>
        <begin position="37"/>
        <end position="54"/>
    </location>
</feature>
<keyword evidence="1" id="KW-0805">Transcription regulation</keyword>
<evidence type="ECO:0000256" key="4">
    <source>
        <dbReference type="PROSITE-ProRule" id="PRU00335"/>
    </source>
</evidence>
<reference evidence="8" key="1">
    <citation type="submission" date="2023-07" db="EMBL/GenBank/DDBJ databases">
        <title>30 novel species of actinomycetes from the DSMZ collection.</title>
        <authorList>
            <person name="Nouioui I."/>
        </authorList>
    </citation>
    <scope>NUCLEOTIDE SEQUENCE [LARGE SCALE GENOMIC DNA]</scope>
    <source>
        <strain evidence="8">DSM 41982</strain>
    </source>
</reference>
<dbReference type="InterPro" id="IPR050109">
    <property type="entry name" value="HTH-type_TetR-like_transc_reg"/>
</dbReference>
<dbReference type="SUPFAM" id="SSF46689">
    <property type="entry name" value="Homeodomain-like"/>
    <property type="match status" value="1"/>
</dbReference>
<comment type="caution">
    <text evidence="7">The sequence shown here is derived from an EMBL/GenBank/DDBJ whole genome shotgun (WGS) entry which is preliminary data.</text>
</comment>
<dbReference type="PANTHER" id="PTHR30055:SF234">
    <property type="entry name" value="HTH-TYPE TRANSCRIPTIONAL REGULATOR BETI"/>
    <property type="match status" value="1"/>
</dbReference>
<dbReference type="InterPro" id="IPR049445">
    <property type="entry name" value="TetR_SbtR-like_C"/>
</dbReference>
<accession>A0ABD5EEU5</accession>
<evidence type="ECO:0000313" key="7">
    <source>
        <dbReference type="EMBL" id="MDT0419727.1"/>
    </source>
</evidence>